<sequence>VYDYHPLSISLQDKLFGQVPGRGTTVLDDQELWQVVVQIVIALRKIHSAGLAHRYLHAQSVVFTAKDRVRLDGCAIAHIDDLGMFNIQQLQKQDLISLGRLILTIKGNMLNINAGGHDVPLEAVVHGDVRDLSVWGAALIGAASSTVNIDQVARAMSSQIIDLSEGLENNYDGLCTELSKELENGRFARLLCKLNFITERPECERDTKWSETGDRYLIKLFRDYVFHQVNERGAPVLDAAHVITNLNKLDAGSLERVMLTSRDEHSCLIVTYRDIKRCVENAYTELVTAANTPYGAKHAGHGN</sequence>
<evidence type="ECO:0000313" key="2">
    <source>
        <dbReference type="Proteomes" id="UP001145114"/>
    </source>
</evidence>
<dbReference type="EMBL" id="JAMZIH010007013">
    <property type="protein sequence ID" value="KAJ1673385.1"/>
    <property type="molecule type" value="Genomic_DNA"/>
</dbReference>
<keyword evidence="2" id="KW-1185">Reference proteome</keyword>
<name>A0ACC1HA35_9FUNG</name>
<dbReference type="Proteomes" id="UP001145114">
    <property type="component" value="Unassembled WGS sequence"/>
</dbReference>
<organism evidence="1 2">
    <name type="scientific">Spiromyces aspiralis</name>
    <dbReference type="NCBI Taxonomy" id="68401"/>
    <lineage>
        <taxon>Eukaryota</taxon>
        <taxon>Fungi</taxon>
        <taxon>Fungi incertae sedis</taxon>
        <taxon>Zoopagomycota</taxon>
        <taxon>Kickxellomycotina</taxon>
        <taxon>Kickxellomycetes</taxon>
        <taxon>Kickxellales</taxon>
        <taxon>Kickxellaceae</taxon>
        <taxon>Spiromyces</taxon>
    </lineage>
</organism>
<reference evidence="1" key="1">
    <citation type="submission" date="2022-06" db="EMBL/GenBank/DDBJ databases">
        <title>Phylogenomic reconstructions and comparative analyses of Kickxellomycotina fungi.</title>
        <authorList>
            <person name="Reynolds N.K."/>
            <person name="Stajich J.E."/>
            <person name="Barry K."/>
            <person name="Grigoriev I.V."/>
            <person name="Crous P."/>
            <person name="Smith M.E."/>
        </authorList>
    </citation>
    <scope>NUCLEOTIDE SEQUENCE</scope>
    <source>
        <strain evidence="1">RSA 2271</strain>
    </source>
</reference>
<comment type="caution">
    <text evidence="1">The sequence shown here is derived from an EMBL/GenBank/DDBJ whole genome shotgun (WGS) entry which is preliminary data.</text>
</comment>
<accession>A0ACC1HA35</accession>
<protein>
    <submittedName>
        <fullName evidence="1">PAB-dependent poly(A)-specific ribonuclease subunit 3</fullName>
    </submittedName>
</protein>
<evidence type="ECO:0000313" key="1">
    <source>
        <dbReference type="EMBL" id="KAJ1673385.1"/>
    </source>
</evidence>
<feature type="non-terminal residue" evidence="1">
    <location>
        <position position="303"/>
    </location>
</feature>
<feature type="non-terminal residue" evidence="1">
    <location>
        <position position="1"/>
    </location>
</feature>
<gene>
    <name evidence="1" type="primary">PAN3</name>
    <name evidence="1" type="ORF">EV182_005341</name>
</gene>
<proteinExistence type="predicted"/>